<evidence type="ECO:0000313" key="3">
    <source>
        <dbReference type="Proteomes" id="UP000295192"/>
    </source>
</evidence>
<name>A0A484BQ59_DRONA</name>
<dbReference type="Proteomes" id="UP000295192">
    <property type="component" value="Unassembled WGS sequence"/>
</dbReference>
<reference evidence="2 3" key="1">
    <citation type="journal article" date="2019" name="J. Hered.">
        <title>An Improved Genome Assembly for Drosophila navojoa, the Basal Species in the mojavensis Cluster.</title>
        <authorList>
            <person name="Vanderlinde T."/>
            <person name="Dupim E.G."/>
            <person name="Nazario-Yepiz N.O."/>
            <person name="Carvalho A.B."/>
        </authorList>
    </citation>
    <scope>NUCLEOTIDE SEQUENCE [LARGE SCALE GENOMIC DNA]</scope>
    <source>
        <strain evidence="2">Navoj_Jal97</strain>
        <tissue evidence="2">Whole organism</tissue>
    </source>
</reference>
<evidence type="ECO:0000313" key="2">
    <source>
        <dbReference type="EMBL" id="TDG50352.1"/>
    </source>
</evidence>
<feature type="region of interest" description="Disordered" evidence="1">
    <location>
        <begin position="65"/>
        <end position="86"/>
    </location>
</feature>
<keyword evidence="3" id="KW-1185">Reference proteome</keyword>
<dbReference type="AlphaFoldDB" id="A0A484BQ59"/>
<protein>
    <submittedName>
        <fullName evidence="2">Uncharacterized protein</fullName>
    </submittedName>
</protein>
<dbReference type="EMBL" id="LSRL02000016">
    <property type="protein sequence ID" value="TDG50352.1"/>
    <property type="molecule type" value="Genomic_DNA"/>
</dbReference>
<comment type="caution">
    <text evidence="2">The sequence shown here is derived from an EMBL/GenBank/DDBJ whole genome shotgun (WGS) entry which is preliminary data.</text>
</comment>
<evidence type="ECO:0000256" key="1">
    <source>
        <dbReference type="SAM" id="MobiDB-lite"/>
    </source>
</evidence>
<proteinExistence type="predicted"/>
<gene>
    <name evidence="2" type="ORF">AWZ03_003257</name>
</gene>
<sequence>MLHHDHKDDDDNDDDDADDYQQRDEMRMCYCLLLRQKRSSTDQGQTVSGVGAYTYLQQLQLCIPTQPDSPQRATPHRTARPQPPPIRRLANNIWKPNCLFTLIISLDYSCGRAVRPCGCG</sequence>
<organism evidence="2 3">
    <name type="scientific">Drosophila navojoa</name>
    <name type="common">Fruit fly</name>
    <dbReference type="NCBI Taxonomy" id="7232"/>
    <lineage>
        <taxon>Eukaryota</taxon>
        <taxon>Metazoa</taxon>
        <taxon>Ecdysozoa</taxon>
        <taxon>Arthropoda</taxon>
        <taxon>Hexapoda</taxon>
        <taxon>Insecta</taxon>
        <taxon>Pterygota</taxon>
        <taxon>Neoptera</taxon>
        <taxon>Endopterygota</taxon>
        <taxon>Diptera</taxon>
        <taxon>Brachycera</taxon>
        <taxon>Muscomorpha</taxon>
        <taxon>Ephydroidea</taxon>
        <taxon>Drosophilidae</taxon>
        <taxon>Drosophila</taxon>
    </lineage>
</organism>
<accession>A0A484BQ59</accession>